<name>A0ABU5ZKL9_9BACL</name>
<evidence type="ECO:0000313" key="2">
    <source>
        <dbReference type="EMBL" id="MEB3103040.1"/>
    </source>
</evidence>
<dbReference type="CDD" id="cd00146">
    <property type="entry name" value="PKD"/>
    <property type="match status" value="1"/>
</dbReference>
<organism evidence="2 3">
    <name type="scientific">Ferviditalea candida</name>
    <dbReference type="NCBI Taxonomy" id="3108399"/>
    <lineage>
        <taxon>Bacteria</taxon>
        <taxon>Bacillati</taxon>
        <taxon>Bacillota</taxon>
        <taxon>Bacilli</taxon>
        <taxon>Bacillales</taxon>
        <taxon>Paenibacillaceae</taxon>
        <taxon>Ferviditalea</taxon>
    </lineage>
</organism>
<dbReference type="PANTHER" id="PTHR46182:SF2">
    <property type="entry name" value="FI19480P1"/>
    <property type="match status" value="1"/>
</dbReference>
<proteinExistence type="predicted"/>
<reference evidence="2" key="1">
    <citation type="submission" date="2023-12" db="EMBL/GenBank/DDBJ databases">
        <title>Fervidustalea candida gen. nov., sp. nov., a novel member of the family Paenibacillaceae isolated from a geothermal area.</title>
        <authorList>
            <person name="Li W.-J."/>
            <person name="Jiao J.-Y."/>
            <person name="Chen Y."/>
        </authorList>
    </citation>
    <scope>NUCLEOTIDE SEQUENCE</scope>
    <source>
        <strain evidence="2">SYSU GA230002</strain>
    </source>
</reference>
<dbReference type="EMBL" id="JAYJLD010000026">
    <property type="protein sequence ID" value="MEB3103040.1"/>
    <property type="molecule type" value="Genomic_DNA"/>
</dbReference>
<feature type="domain" description="PKD" evidence="1">
    <location>
        <begin position="591"/>
        <end position="660"/>
    </location>
</feature>
<dbReference type="InterPro" id="IPR035986">
    <property type="entry name" value="PKD_dom_sf"/>
</dbReference>
<comment type="caution">
    <text evidence="2">The sequence shown here is derived from an EMBL/GenBank/DDBJ whole genome shotgun (WGS) entry which is preliminary data.</text>
</comment>
<dbReference type="Pfam" id="PF18911">
    <property type="entry name" value="PKD_4"/>
    <property type="match status" value="1"/>
</dbReference>
<dbReference type="InterPro" id="IPR029865">
    <property type="entry name" value="KIAA0319-like"/>
</dbReference>
<dbReference type="RefSeq" id="WP_371755164.1">
    <property type="nucleotide sequence ID" value="NZ_JAYJLD010000026.1"/>
</dbReference>
<gene>
    <name evidence="2" type="ORF">VF724_15395</name>
</gene>
<dbReference type="InterPro" id="IPR022409">
    <property type="entry name" value="PKD/Chitinase_dom"/>
</dbReference>
<keyword evidence="3" id="KW-1185">Reference proteome</keyword>
<protein>
    <submittedName>
        <fullName evidence="2">PKD domain-containing protein</fullName>
    </submittedName>
</protein>
<sequence length="2019" mass="223400">MPIYKKAVAVLLIVVFIIPMIPMPKAFAAVDVRVVGGEILFNTTGTAASTNTKYVTTGWMVHRVSAYGNPTSIAHGKMENMKQVGQDPDPPVPGKPVTTYFNISKDNVNKALNDANMEDVVAGEKIYLSAIFQVSKNGVLQSTKYYSKADILGAANWSHPEDFDDYYDIRVTFDPDPYKVQFVQMKEDGSWFSYEDLAKQYYPGDEVQYDIPKTSGSLVLVKSYLQNLVTQKSDWFVESGPSLTHRDFLQVNGGYRIVGVYAEPAPPTSDPYVVATATVDPTSVQFNGSDIKVKINVSAQLKNYSGSTSDIQKWVIFARKDQVPAGEEDLQDPADYSSKLSASRSFTFTISASELSNVDSYIEHFIVRPRVYFSDTEFYDTLVDNLQTKVYKSASPPPTTCGSVTLSGPSNAPPGSVIFRADTSGWTPERFNWYKDGSLVDSGFSNTTSINFSSAGTYNVSVRAYCTSTQYSDDQTSITIAKANSAPVAIINTSETNVKKGGTISVDGWDSYDPDGDSLMYFWSVSPSTGWSGTLSGVAGGSITINESGNYDIQLIVTDGDLGDVDTATVGAMNSPPTAFLSMPSSIFQGGTATLNGSYSYDPDGDPLSYSWGISPSSGWSGSLSGSSPDIRFTKEGTYTVNLTVSDGEATDSESGTIEVKNSPPVAQISIPSYIEQGKDTVIASNSYDPDEYAGDTISLDWTLKYINADGTKTTVTPGKELKGTDQDLTKETNHVWFDKFGNYELTLYVEDSWGKSDTKTITFEVKPAVPTAHFDFYDSYYKQNRLVQIDGTSSTGSERYPVDFSKTEWQYVPPAGVSSTQAKVESSTDLSKRRLIFKEPGTWKVRMRVTNTAGNPSEWFERQVVISPDQNPIVDFKVDSTVTRDANNNKKATIRLTDLTSSPDWDNISKRVWTYKFDSDNDGDFVDESWVTLSSGNSINPVLYTDKVGNYMFELYAEESFGQPTLSQFITSGDLRKGDTSFKLASQKETEVINLKPVVSFSPILKKKVDLVMTVGQVDKNKVKDLNGLINTQMVTKFAANGIDAQISSVETTALSMQNTFQWQEFTHHYTDSAYHGATSEGAWSNNHIVKNDGGKTITFYGYDSPAYHDFLFLPDEQQSKKTFTFDVSEDSTVWHALEGSGYLFNAKIKNGILSGYAILLAQANVQLWEINGVNVNSFHEGSISTMSSAGTLIGSFPKNGTRHKIVIEATPDQVDMWDNDVKIIDAQKLNNQYGNGFGPMAAYFSHGCNQLSYITFKNITMETTTGKSFDEVVKEPTWRENSSRFIANINDVELPEFNDPSKTPIIYSRLLNDNIDLSILGTSTNQAQANKIISTNDGHGMWHSNADLSKALSDYADYIISLVDQRSQLKSQYILLNQEIDYTTSYSDAENDPEIDRRWRFDHTNPYYFQNSLGAAPFSGQWLPEPITKFSYVGEFTGTFQAKDEPRQANGTFDPRFGNYREWSLEANPVKLYVHRKPIAMYTAALSKANAYDYNLAVSDTSYDLDHQYENGKGIVQREWKWKYSDATDWTNGRPPTYIQGGKTVTIYLRVKDKEGAWSDPEVRVMTTTGNMAPVANFSLSPNPLPLAKALSYSDFSYDPNSDPIVSYHWRSQPASGGSWTDHGSSPGTDFDATAPKRFGAIGDYRVELTVTDSQGAVSDPFYQVVKVIPNNRKPIAKFTISPGCTVPQDVAISYTDQSSDPDGDPLVAWEWRYKKSTSSTWTYVSSPPTDLSGLSPGDYQIQLRVKDNPPLSQLDPLWSDWYMSCGGTFKVLPANQKPVANLVLSPNPVASDEPLTSIDKSTDPEGKPLQAYELQITQLESGVSKTFTKTYSKVSGASYDISSEFIRIFETSGFPNDGAGSYQIKYRVKDTSPNGMSPELWSDWQVQTLIVEDPLSIVGSVYPPIARSGEAITLKASTEGKAEEVVAYMDWNQDGDTNDQSEKVYLIPKYGVSSKLNDWSASVIIPLPTKDDTYRINFVAKKTSPWDGSVKVVNDNTNVITVRGDIFDDFIMEYYD</sequence>
<dbReference type="Proteomes" id="UP001310386">
    <property type="component" value="Unassembled WGS sequence"/>
</dbReference>
<dbReference type="InterPro" id="IPR000601">
    <property type="entry name" value="PKD_dom"/>
</dbReference>
<accession>A0ABU5ZKL9</accession>
<dbReference type="SUPFAM" id="SSF49299">
    <property type="entry name" value="PKD domain"/>
    <property type="match status" value="3"/>
</dbReference>
<dbReference type="PROSITE" id="PS50093">
    <property type="entry name" value="PKD"/>
    <property type="match status" value="1"/>
</dbReference>
<dbReference type="SMART" id="SM00089">
    <property type="entry name" value="PKD"/>
    <property type="match status" value="5"/>
</dbReference>
<evidence type="ECO:0000313" key="3">
    <source>
        <dbReference type="Proteomes" id="UP001310386"/>
    </source>
</evidence>
<evidence type="ECO:0000259" key="1">
    <source>
        <dbReference type="PROSITE" id="PS50093"/>
    </source>
</evidence>
<dbReference type="Gene3D" id="2.60.40.10">
    <property type="entry name" value="Immunoglobulins"/>
    <property type="match status" value="5"/>
</dbReference>
<dbReference type="PANTHER" id="PTHR46182">
    <property type="entry name" value="FI19480P1"/>
    <property type="match status" value="1"/>
</dbReference>
<dbReference type="InterPro" id="IPR013783">
    <property type="entry name" value="Ig-like_fold"/>
</dbReference>